<dbReference type="Pfam" id="PF12229">
    <property type="entry name" value="PG_binding_4"/>
    <property type="match status" value="1"/>
</dbReference>
<evidence type="ECO:0000313" key="3">
    <source>
        <dbReference type="Proteomes" id="UP000198584"/>
    </source>
</evidence>
<gene>
    <name evidence="2" type="ORF">SAMN05421743_103220</name>
</gene>
<dbReference type="InterPro" id="IPR007391">
    <property type="entry name" value="Vancomycin_resist_VanW"/>
</dbReference>
<dbReference type="RefSeq" id="WP_093043132.1">
    <property type="nucleotide sequence ID" value="NZ_FNQR01000003.1"/>
</dbReference>
<dbReference type="Proteomes" id="UP000198584">
    <property type="component" value="Unassembled WGS sequence"/>
</dbReference>
<dbReference type="PANTHER" id="PTHR35788:SF1">
    <property type="entry name" value="EXPORTED PROTEIN"/>
    <property type="match status" value="1"/>
</dbReference>
<protein>
    <submittedName>
        <fullName evidence="2">Putative peptidoglycan binding domain-containing protein</fullName>
    </submittedName>
</protein>
<dbReference type="EMBL" id="FNQR01000003">
    <property type="protein sequence ID" value="SEA22196.1"/>
    <property type="molecule type" value="Genomic_DNA"/>
</dbReference>
<dbReference type="STRING" id="571932.SAMN05421743_103220"/>
<sequence>MLNAFLMMLLFIQPMIHDQDLSITHDDQLIQHINRNHFLENEMLKPFIDQGKIRQLILQVEKEVHQQARNAKITPEGNIKPEKVGYQLNREKFTEGLFNYLFGSGSYKMEVPEHTVHPKVDSELLANIRTQEIGSYITYFNPNNKERSHNIKLAAEAIDSHVVFPGETFSFNEVVGKRTKEKGYKPAPVIVKGEVTEGIGGGICQISSTMYNAVDNAGVKILERYSHSKRVPYVPEGRDATVSWYGPDFTFKNVYNQPLLIRTKVTNGQVSITVYSSDVVDFESRKIPGSTKKLPEEIELDSQD</sequence>
<evidence type="ECO:0000259" key="1">
    <source>
        <dbReference type="Pfam" id="PF12229"/>
    </source>
</evidence>
<dbReference type="InterPro" id="IPR022029">
    <property type="entry name" value="YoaR-like_PG-bd"/>
</dbReference>
<feature type="domain" description="YoaR-like putative peptidoglycan binding" evidence="1">
    <location>
        <begin position="28"/>
        <end position="104"/>
    </location>
</feature>
<dbReference type="OrthoDB" id="9813301at2"/>
<dbReference type="InterPro" id="IPR052913">
    <property type="entry name" value="Glycopeptide_resist_protein"/>
</dbReference>
<evidence type="ECO:0000313" key="2">
    <source>
        <dbReference type="EMBL" id="SEA22196.1"/>
    </source>
</evidence>
<accession>A0A1H3ZEM9</accession>
<dbReference type="PANTHER" id="PTHR35788">
    <property type="entry name" value="EXPORTED PROTEIN-RELATED"/>
    <property type="match status" value="1"/>
</dbReference>
<dbReference type="Pfam" id="PF04294">
    <property type="entry name" value="VanW"/>
    <property type="match status" value="1"/>
</dbReference>
<organism evidence="2 3">
    <name type="scientific">Thalassobacillus cyri</name>
    <dbReference type="NCBI Taxonomy" id="571932"/>
    <lineage>
        <taxon>Bacteria</taxon>
        <taxon>Bacillati</taxon>
        <taxon>Bacillota</taxon>
        <taxon>Bacilli</taxon>
        <taxon>Bacillales</taxon>
        <taxon>Bacillaceae</taxon>
        <taxon>Thalassobacillus</taxon>
    </lineage>
</organism>
<proteinExistence type="predicted"/>
<keyword evidence="3" id="KW-1185">Reference proteome</keyword>
<dbReference type="AlphaFoldDB" id="A0A1H3ZEM9"/>
<name>A0A1H3ZEM9_9BACI</name>
<reference evidence="2 3" key="1">
    <citation type="submission" date="2016-10" db="EMBL/GenBank/DDBJ databases">
        <authorList>
            <person name="de Groot N.N."/>
        </authorList>
    </citation>
    <scope>NUCLEOTIDE SEQUENCE [LARGE SCALE GENOMIC DNA]</scope>
    <source>
        <strain evidence="2 3">CCM7597</strain>
    </source>
</reference>